<dbReference type="RefSeq" id="XP_009050583.1">
    <property type="nucleotide sequence ID" value="XM_009052335.1"/>
</dbReference>
<dbReference type="InterPro" id="IPR028427">
    <property type="entry name" value="Met_Sox_Rdtase_MsrB"/>
</dbReference>
<dbReference type="PANTHER" id="PTHR10173">
    <property type="entry name" value="METHIONINE SULFOXIDE REDUCTASE"/>
    <property type="match status" value="1"/>
</dbReference>
<protein>
    <recommendedName>
        <fullName evidence="6">Peptide-methionine (R)-S-oxide reductase</fullName>
        <ecNumber evidence="6">1.8.4.12</ecNumber>
    </recommendedName>
</protein>
<dbReference type="Gene3D" id="2.170.150.20">
    <property type="entry name" value="Peptide methionine sulfoxide reductase"/>
    <property type="match status" value="1"/>
</dbReference>
<comment type="catalytic activity">
    <reaction evidence="5 6">
        <text>L-methionyl-[protein] + [thioredoxin]-disulfide + H2O = L-methionyl-(R)-S-oxide-[protein] + [thioredoxin]-dithiol</text>
        <dbReference type="Rhea" id="RHEA:24164"/>
        <dbReference type="Rhea" id="RHEA-COMP:10698"/>
        <dbReference type="Rhea" id="RHEA-COMP:10700"/>
        <dbReference type="Rhea" id="RHEA-COMP:12313"/>
        <dbReference type="Rhea" id="RHEA-COMP:12314"/>
        <dbReference type="ChEBI" id="CHEBI:15377"/>
        <dbReference type="ChEBI" id="CHEBI:16044"/>
        <dbReference type="ChEBI" id="CHEBI:29950"/>
        <dbReference type="ChEBI" id="CHEBI:45764"/>
        <dbReference type="ChEBI" id="CHEBI:50058"/>
        <dbReference type="EC" id="1.8.4.12"/>
    </reaction>
</comment>
<reference evidence="8 9" key="1">
    <citation type="journal article" date="2013" name="Nature">
        <title>Insights into bilaterian evolution from three spiralian genomes.</title>
        <authorList>
            <person name="Simakov O."/>
            <person name="Marletaz F."/>
            <person name="Cho S.J."/>
            <person name="Edsinger-Gonzales E."/>
            <person name="Havlak P."/>
            <person name="Hellsten U."/>
            <person name="Kuo D.H."/>
            <person name="Larsson T."/>
            <person name="Lv J."/>
            <person name="Arendt D."/>
            <person name="Savage R."/>
            <person name="Osoegawa K."/>
            <person name="de Jong P."/>
            <person name="Grimwood J."/>
            <person name="Chapman J.A."/>
            <person name="Shapiro H."/>
            <person name="Aerts A."/>
            <person name="Otillar R.P."/>
            <person name="Terry A.Y."/>
            <person name="Boore J.L."/>
            <person name="Grigoriev I.V."/>
            <person name="Lindberg D.R."/>
            <person name="Seaver E.C."/>
            <person name="Weisblat D.A."/>
            <person name="Putnam N.H."/>
            <person name="Rokhsar D.S."/>
        </authorList>
    </citation>
    <scope>NUCLEOTIDE SEQUENCE [LARGE SCALE GENOMIC DNA]</scope>
</reference>
<dbReference type="EC" id="1.8.4.12" evidence="6"/>
<dbReference type="PROSITE" id="PS51790">
    <property type="entry name" value="MSRB"/>
    <property type="match status" value="1"/>
</dbReference>
<evidence type="ECO:0000256" key="2">
    <source>
        <dbReference type="ARBA" id="ARBA00022723"/>
    </source>
</evidence>
<dbReference type="Proteomes" id="UP000030746">
    <property type="component" value="Unassembled WGS sequence"/>
</dbReference>
<dbReference type="FunFam" id="2.170.150.20:FF:000001">
    <property type="entry name" value="Peptide methionine sulfoxide reductase MsrB"/>
    <property type="match status" value="1"/>
</dbReference>
<evidence type="ECO:0000256" key="5">
    <source>
        <dbReference type="ARBA" id="ARBA00048488"/>
    </source>
</evidence>
<dbReference type="GO" id="GO:0006979">
    <property type="term" value="P:response to oxidative stress"/>
    <property type="evidence" value="ECO:0007669"/>
    <property type="project" value="InterPro"/>
</dbReference>
<keyword evidence="3 6" id="KW-0862">Zinc</keyword>
<feature type="domain" description="MsrB" evidence="7">
    <location>
        <begin position="36"/>
        <end position="158"/>
    </location>
</feature>
<keyword evidence="4 6" id="KW-0560">Oxidoreductase</keyword>
<dbReference type="InterPro" id="IPR002579">
    <property type="entry name" value="Met_Sox_Rdtase_MsrB_dom"/>
</dbReference>
<keyword evidence="2 6" id="KW-0479">Metal-binding</keyword>
<dbReference type="GeneID" id="20237915"/>
<dbReference type="STRING" id="225164.V4AP49"/>
<name>V4AP49_LOTGI</name>
<evidence type="ECO:0000259" key="7">
    <source>
        <dbReference type="PROSITE" id="PS51790"/>
    </source>
</evidence>
<proteinExistence type="inferred from homology"/>
<comment type="function">
    <text evidence="6">Methionine-sulfoxide reductase that specifically reduces methionine (R)-sulfoxide back to methionine. While in many cases methionine oxidation is the result of random oxidation following oxidative stress, methionine oxidation is also a post-translational modification that takes place on specific residues.</text>
</comment>
<evidence type="ECO:0000256" key="6">
    <source>
        <dbReference type="RuleBase" id="RU365044"/>
    </source>
</evidence>
<dbReference type="OMA" id="DEQWRAE"/>
<comment type="similarity">
    <text evidence="1 6">Belongs to the MsrB Met sulfoxide reductase family.</text>
</comment>
<evidence type="ECO:0000256" key="3">
    <source>
        <dbReference type="ARBA" id="ARBA00022833"/>
    </source>
</evidence>
<dbReference type="PANTHER" id="PTHR10173:SF52">
    <property type="entry name" value="METHIONINE-R-SULFOXIDE REDUCTASE B1"/>
    <property type="match status" value="1"/>
</dbReference>
<dbReference type="AlphaFoldDB" id="V4AP49"/>
<dbReference type="OrthoDB" id="44061at2759"/>
<sequence length="176" mass="19657">MNILHAVTAQQQISPKLQKLQQTCKDGKECRTVYSKEELKEKLTPLQYRVTQEKGTERAFSGEYNSLNAEGVYNCVVCGVPIFSSESKFNSKSGWPSFYDVLDKDQIALKQDVSNNMIRTEVTCGNCGAHLGHVFTDGPEPTGTRYCINSAALAFTQSTQSSKHNEEYSEKIKSEL</sequence>
<dbReference type="EMBL" id="KB201205">
    <property type="protein sequence ID" value="ESO98962.1"/>
    <property type="molecule type" value="Genomic_DNA"/>
</dbReference>
<dbReference type="KEGG" id="lgi:LOTGIDRAFT_158925"/>
<comment type="cofactor">
    <cofactor evidence="6">
        <name>Zn(2+)</name>
        <dbReference type="ChEBI" id="CHEBI:29105"/>
    </cofactor>
    <text evidence="6">Binds 1 zinc ion per subunit.</text>
</comment>
<evidence type="ECO:0000256" key="1">
    <source>
        <dbReference type="ARBA" id="ARBA00007174"/>
    </source>
</evidence>
<dbReference type="InterPro" id="IPR011057">
    <property type="entry name" value="Mss4-like_sf"/>
</dbReference>
<evidence type="ECO:0000313" key="9">
    <source>
        <dbReference type="Proteomes" id="UP000030746"/>
    </source>
</evidence>
<dbReference type="GO" id="GO:0030091">
    <property type="term" value="P:protein repair"/>
    <property type="evidence" value="ECO:0007669"/>
    <property type="project" value="InterPro"/>
</dbReference>
<evidence type="ECO:0000313" key="8">
    <source>
        <dbReference type="EMBL" id="ESO98962.1"/>
    </source>
</evidence>
<gene>
    <name evidence="8" type="ORF">LOTGIDRAFT_158925</name>
</gene>
<keyword evidence="9" id="KW-1185">Reference proteome</keyword>
<dbReference type="GO" id="GO:0046872">
    <property type="term" value="F:metal ion binding"/>
    <property type="evidence" value="ECO:0007669"/>
    <property type="project" value="UniProtKB-KW"/>
</dbReference>
<dbReference type="NCBIfam" id="TIGR00357">
    <property type="entry name" value="peptide-methionine (R)-S-oxide reductase MsrB"/>
    <property type="match status" value="1"/>
</dbReference>
<dbReference type="Pfam" id="PF01641">
    <property type="entry name" value="SelR"/>
    <property type="match status" value="1"/>
</dbReference>
<evidence type="ECO:0000256" key="4">
    <source>
        <dbReference type="ARBA" id="ARBA00023002"/>
    </source>
</evidence>
<dbReference type="GO" id="GO:0033743">
    <property type="term" value="F:peptide-methionine (R)-S-oxide reductase activity"/>
    <property type="evidence" value="ECO:0007669"/>
    <property type="project" value="UniProtKB-EC"/>
</dbReference>
<accession>V4AP49</accession>
<dbReference type="GO" id="GO:0005737">
    <property type="term" value="C:cytoplasm"/>
    <property type="evidence" value="ECO:0007669"/>
    <property type="project" value="TreeGrafter"/>
</dbReference>
<dbReference type="CTD" id="20237915"/>
<dbReference type="SUPFAM" id="SSF51316">
    <property type="entry name" value="Mss4-like"/>
    <property type="match status" value="1"/>
</dbReference>
<organism evidence="8 9">
    <name type="scientific">Lottia gigantea</name>
    <name type="common">Giant owl limpet</name>
    <dbReference type="NCBI Taxonomy" id="225164"/>
    <lineage>
        <taxon>Eukaryota</taxon>
        <taxon>Metazoa</taxon>
        <taxon>Spiralia</taxon>
        <taxon>Lophotrochozoa</taxon>
        <taxon>Mollusca</taxon>
        <taxon>Gastropoda</taxon>
        <taxon>Patellogastropoda</taxon>
        <taxon>Lottioidea</taxon>
        <taxon>Lottiidae</taxon>
        <taxon>Lottia</taxon>
    </lineage>
</organism>
<dbReference type="HOGENOM" id="CLU_031040_8_4_1"/>